<reference evidence="1 2" key="1">
    <citation type="submission" date="2016-10" db="EMBL/GenBank/DDBJ databases">
        <title>Draft genome sequence of Methylobacterium extorquens CP3, a seed endophyte of Crotalaria pumila with plant growth-promoting and metal tolerance properties.</title>
        <authorList>
            <person name="Sanchez-Lopez A.S."/>
            <person name="Van Hamme J.D."/>
            <person name="Thijs S."/>
            <person name="Mcammond B.M."/>
            <person name="Stevens V."/>
            <person name="Gonzalez-Chavez M.D.C."/>
            <person name="Vangronsveld J."/>
        </authorList>
    </citation>
    <scope>NUCLEOTIDE SEQUENCE [LARGE SCALE GENOMIC DNA]</scope>
    <source>
        <strain evidence="1 2">CP3</strain>
    </source>
</reference>
<dbReference type="EMBL" id="MNAO01000004">
    <property type="protein sequence ID" value="OHV18200.1"/>
    <property type="molecule type" value="Genomic_DNA"/>
</dbReference>
<dbReference type="Proteomes" id="UP000180215">
    <property type="component" value="Unassembled WGS sequence"/>
</dbReference>
<sequence length="66" mass="7170">MTLGSREWRDLLNEFIAGLCIDRVPGKRTAEASGVKRRPSEMASCLMMCAADPEASGIARTPSMRA</sequence>
<evidence type="ECO:0000313" key="1">
    <source>
        <dbReference type="EMBL" id="OHV18200.1"/>
    </source>
</evidence>
<protein>
    <submittedName>
        <fullName evidence="1">Uncharacterized protein</fullName>
    </submittedName>
</protein>
<dbReference type="AlphaFoldDB" id="A0A1S1P956"/>
<accession>A0A1S1P956</accession>
<comment type="caution">
    <text evidence="1">The sequence shown here is derived from an EMBL/GenBank/DDBJ whole genome shotgun (WGS) entry which is preliminary data.</text>
</comment>
<evidence type="ECO:0000313" key="2">
    <source>
        <dbReference type="Proteomes" id="UP000180215"/>
    </source>
</evidence>
<name>A0A1S1P956_METEX</name>
<proteinExistence type="predicted"/>
<organism evidence="1 2">
    <name type="scientific">Methylorubrum extorquens</name>
    <name type="common">Methylobacterium dichloromethanicum</name>
    <name type="synonym">Methylobacterium extorquens</name>
    <dbReference type="NCBI Taxonomy" id="408"/>
    <lineage>
        <taxon>Bacteria</taxon>
        <taxon>Pseudomonadati</taxon>
        <taxon>Pseudomonadota</taxon>
        <taxon>Alphaproteobacteria</taxon>
        <taxon>Hyphomicrobiales</taxon>
        <taxon>Methylobacteriaceae</taxon>
        <taxon>Methylorubrum</taxon>
    </lineage>
</organism>
<gene>
    <name evidence="1" type="ORF">BK022_00840</name>
</gene>